<dbReference type="Proteomes" id="UP001221757">
    <property type="component" value="Unassembled WGS sequence"/>
</dbReference>
<gene>
    <name evidence="6" type="ORF">B0H17DRAFT_1329842</name>
</gene>
<keyword evidence="7" id="KW-1185">Reference proteome</keyword>
<evidence type="ECO:0000313" key="6">
    <source>
        <dbReference type="EMBL" id="KAJ7694752.1"/>
    </source>
</evidence>
<protein>
    <submittedName>
        <fullName evidence="6">Uncharacterized protein</fullName>
    </submittedName>
</protein>
<organism evidence="6 7">
    <name type="scientific">Mycena rosella</name>
    <name type="common">Pink bonnet</name>
    <name type="synonym">Agaricus rosellus</name>
    <dbReference type="NCBI Taxonomy" id="1033263"/>
    <lineage>
        <taxon>Eukaryota</taxon>
        <taxon>Fungi</taxon>
        <taxon>Dikarya</taxon>
        <taxon>Basidiomycota</taxon>
        <taxon>Agaricomycotina</taxon>
        <taxon>Agaricomycetes</taxon>
        <taxon>Agaricomycetidae</taxon>
        <taxon>Agaricales</taxon>
        <taxon>Marasmiineae</taxon>
        <taxon>Mycenaceae</taxon>
        <taxon>Mycena</taxon>
    </lineage>
</organism>
<dbReference type="GO" id="GO:0004930">
    <property type="term" value="F:G protein-coupled receptor activity"/>
    <property type="evidence" value="ECO:0007669"/>
    <property type="project" value="TreeGrafter"/>
</dbReference>
<keyword evidence="2 5" id="KW-0812">Transmembrane</keyword>
<sequence length="433" mass="47605">MLLTLGPRSWSPSTETYARTTLGLVISGLTVTTALLTLCGYAAWNPVSRRYLDRVSFRLLIYALVAHLFFGITITPGSLMPVSSGWGCAFLIFSINLCLMFSAGMFLCMAINLPLVLAHNVNGQKMEKYYVLGITLVSLICNVVPYASGKLGWDANNSRCWYHSTNRADTMRWLIGTQTFWIMFSAVGEVGAFLTILGYFVAYELDMPRFYPDTHFNTTYSSEASHRAGSTILQFRNIILRVGLYPLVSCLLNISTSVIDVYQMKNPESSASNWRLNLTDIAIYAGRPLIYGLLAATDPVCYSSHSSHSSLSGAPSSSPNFGSSRMLLTRIDIQSLIRALRALRHPEDESKTQSHGPGWLTPSACLSTVIDVSPYEVDCDQTDCEETSTAPTLGKILEEGKEECLDEGDDQSGITTNTLAPTQRASIDVVCHI</sequence>
<dbReference type="Gene3D" id="1.20.1070.10">
    <property type="entry name" value="Rhodopsin 7-helix transmembrane proteins"/>
    <property type="match status" value="1"/>
</dbReference>
<evidence type="ECO:0000256" key="2">
    <source>
        <dbReference type="ARBA" id="ARBA00022692"/>
    </source>
</evidence>
<dbReference type="GO" id="GO:0007189">
    <property type="term" value="P:adenylate cyclase-activating G protein-coupled receptor signaling pathway"/>
    <property type="evidence" value="ECO:0007669"/>
    <property type="project" value="TreeGrafter"/>
</dbReference>
<feature type="transmembrane region" description="Helical" evidence="5">
    <location>
        <begin position="56"/>
        <end position="77"/>
    </location>
</feature>
<dbReference type="AlphaFoldDB" id="A0AAD7DMK4"/>
<dbReference type="PANTHER" id="PTHR23112">
    <property type="entry name" value="G PROTEIN-COUPLED RECEPTOR 157-RELATED"/>
    <property type="match status" value="1"/>
</dbReference>
<evidence type="ECO:0000313" key="7">
    <source>
        <dbReference type="Proteomes" id="UP001221757"/>
    </source>
</evidence>
<feature type="transmembrane region" description="Helical" evidence="5">
    <location>
        <begin position="89"/>
        <end position="117"/>
    </location>
</feature>
<dbReference type="PANTHER" id="PTHR23112:SF0">
    <property type="entry name" value="TRANSMEMBRANE PROTEIN 116"/>
    <property type="match status" value="1"/>
</dbReference>
<dbReference type="EMBL" id="JARKIE010000040">
    <property type="protein sequence ID" value="KAJ7694752.1"/>
    <property type="molecule type" value="Genomic_DNA"/>
</dbReference>
<proteinExistence type="predicted"/>
<evidence type="ECO:0000256" key="3">
    <source>
        <dbReference type="ARBA" id="ARBA00022989"/>
    </source>
</evidence>
<reference evidence="6" key="1">
    <citation type="submission" date="2023-03" db="EMBL/GenBank/DDBJ databases">
        <title>Massive genome expansion in bonnet fungi (Mycena s.s.) driven by repeated elements and novel gene families across ecological guilds.</title>
        <authorList>
            <consortium name="Lawrence Berkeley National Laboratory"/>
            <person name="Harder C.B."/>
            <person name="Miyauchi S."/>
            <person name="Viragh M."/>
            <person name="Kuo A."/>
            <person name="Thoen E."/>
            <person name="Andreopoulos B."/>
            <person name="Lu D."/>
            <person name="Skrede I."/>
            <person name="Drula E."/>
            <person name="Henrissat B."/>
            <person name="Morin E."/>
            <person name="Kohler A."/>
            <person name="Barry K."/>
            <person name="LaButti K."/>
            <person name="Morin E."/>
            <person name="Salamov A."/>
            <person name="Lipzen A."/>
            <person name="Mereny Z."/>
            <person name="Hegedus B."/>
            <person name="Baldrian P."/>
            <person name="Stursova M."/>
            <person name="Weitz H."/>
            <person name="Taylor A."/>
            <person name="Grigoriev I.V."/>
            <person name="Nagy L.G."/>
            <person name="Martin F."/>
            <person name="Kauserud H."/>
        </authorList>
    </citation>
    <scope>NUCLEOTIDE SEQUENCE</scope>
    <source>
        <strain evidence="6">CBHHK067</strain>
    </source>
</reference>
<name>A0AAD7DMK4_MYCRO</name>
<accession>A0AAD7DMK4</accession>
<feature type="transmembrane region" description="Helical" evidence="5">
    <location>
        <begin position="180"/>
        <end position="202"/>
    </location>
</feature>
<evidence type="ECO:0000256" key="5">
    <source>
        <dbReference type="SAM" id="Phobius"/>
    </source>
</evidence>
<feature type="transmembrane region" description="Helical" evidence="5">
    <location>
        <begin position="129"/>
        <end position="148"/>
    </location>
</feature>
<feature type="transmembrane region" description="Helical" evidence="5">
    <location>
        <begin position="20"/>
        <end position="44"/>
    </location>
</feature>
<evidence type="ECO:0000256" key="4">
    <source>
        <dbReference type="ARBA" id="ARBA00023136"/>
    </source>
</evidence>
<comment type="caution">
    <text evidence="6">The sequence shown here is derived from an EMBL/GenBank/DDBJ whole genome shotgun (WGS) entry which is preliminary data.</text>
</comment>
<dbReference type="GO" id="GO:0005886">
    <property type="term" value="C:plasma membrane"/>
    <property type="evidence" value="ECO:0007669"/>
    <property type="project" value="TreeGrafter"/>
</dbReference>
<comment type="subcellular location">
    <subcellularLocation>
        <location evidence="1">Membrane</location>
        <topology evidence="1">Multi-pass membrane protein</topology>
    </subcellularLocation>
</comment>
<keyword evidence="3 5" id="KW-1133">Transmembrane helix</keyword>
<keyword evidence="4 5" id="KW-0472">Membrane</keyword>
<evidence type="ECO:0000256" key="1">
    <source>
        <dbReference type="ARBA" id="ARBA00004141"/>
    </source>
</evidence>